<name>A0A9P4M619_9PEZI</name>
<gene>
    <name evidence="1" type="ORF">NA57DRAFT_56401</name>
</gene>
<accession>A0A9P4M619</accession>
<dbReference type="AlphaFoldDB" id="A0A9P4M619"/>
<organism evidence="1 2">
    <name type="scientific">Rhizodiscina lignyota</name>
    <dbReference type="NCBI Taxonomy" id="1504668"/>
    <lineage>
        <taxon>Eukaryota</taxon>
        <taxon>Fungi</taxon>
        <taxon>Dikarya</taxon>
        <taxon>Ascomycota</taxon>
        <taxon>Pezizomycotina</taxon>
        <taxon>Dothideomycetes</taxon>
        <taxon>Pleosporomycetidae</taxon>
        <taxon>Aulographales</taxon>
        <taxon>Rhizodiscinaceae</taxon>
        <taxon>Rhizodiscina</taxon>
    </lineage>
</organism>
<proteinExistence type="predicted"/>
<dbReference type="Proteomes" id="UP000799772">
    <property type="component" value="Unassembled WGS sequence"/>
</dbReference>
<dbReference type="InterPro" id="IPR036770">
    <property type="entry name" value="Ankyrin_rpt-contain_sf"/>
</dbReference>
<evidence type="ECO:0008006" key="3">
    <source>
        <dbReference type="Google" id="ProtNLM"/>
    </source>
</evidence>
<dbReference type="EMBL" id="ML978126">
    <property type="protein sequence ID" value="KAF2098758.1"/>
    <property type="molecule type" value="Genomic_DNA"/>
</dbReference>
<dbReference type="OrthoDB" id="3695171at2759"/>
<reference evidence="1" key="1">
    <citation type="journal article" date="2020" name="Stud. Mycol.">
        <title>101 Dothideomycetes genomes: a test case for predicting lifestyles and emergence of pathogens.</title>
        <authorList>
            <person name="Haridas S."/>
            <person name="Albert R."/>
            <person name="Binder M."/>
            <person name="Bloem J."/>
            <person name="Labutti K."/>
            <person name="Salamov A."/>
            <person name="Andreopoulos B."/>
            <person name="Baker S."/>
            <person name="Barry K."/>
            <person name="Bills G."/>
            <person name="Bluhm B."/>
            <person name="Cannon C."/>
            <person name="Castanera R."/>
            <person name="Culley D."/>
            <person name="Daum C."/>
            <person name="Ezra D."/>
            <person name="Gonzalez J."/>
            <person name="Henrissat B."/>
            <person name="Kuo A."/>
            <person name="Liang C."/>
            <person name="Lipzen A."/>
            <person name="Lutzoni F."/>
            <person name="Magnuson J."/>
            <person name="Mondo S."/>
            <person name="Nolan M."/>
            <person name="Ohm R."/>
            <person name="Pangilinan J."/>
            <person name="Park H.-J."/>
            <person name="Ramirez L."/>
            <person name="Alfaro M."/>
            <person name="Sun H."/>
            <person name="Tritt A."/>
            <person name="Yoshinaga Y."/>
            <person name="Zwiers L.-H."/>
            <person name="Turgeon B."/>
            <person name="Goodwin S."/>
            <person name="Spatafora J."/>
            <person name="Crous P."/>
            <person name="Grigoriev I."/>
        </authorList>
    </citation>
    <scope>NUCLEOTIDE SEQUENCE</scope>
    <source>
        <strain evidence="1">CBS 133067</strain>
    </source>
</reference>
<evidence type="ECO:0000313" key="1">
    <source>
        <dbReference type="EMBL" id="KAF2098758.1"/>
    </source>
</evidence>
<sequence length="1078" mass="120836">MSGLEVLGGVAAAQDLFASCCKAVKYLSKLKRAPQRVEAAVADLEDASRLFARLETEIAGIPAGSGSNVPDLQAQCNKMKDLLDELKSILEPLQTQSNDAFLRKRWREVISVKKEEEISRLFERIHETKTTTHILLTSCTNTTLDMVGANTTAGHQSIEHAVSSVGNSTEAGLTRITAEITSTRDGFNDRVQQHSARLETKLDGTHSLIADTKQEVNQLHDHITDGNIKLVDSLQKFERSSIATFEAGQSSIATKIDNVATLSEQGNSALLLAASDMQAEIVRLRLHLLSKPSYLAEQWEQCAEASPNSGRRKLGLRSRFCNCIPHTQSKYWAKWPFWSSTIRKWKHDTSCPFRTASMHTWEYGIRLCLLPILSRTLEMTFGATSGAGGFSLARPINYYATVSRETSPAFAIFREFYKPFFIEPSSEKKRELKQRFNNLAQDLVRCFETGMASATGKDENGSTLLHELVKVAWFCKADTNADMLSSFQHTVKLLLHAGVDMNAVTPFIFGWPGTALDFAIYYRRMTLVVDPSNAHWIESALIENECIVMEVSRDTHLDRVGHHCSMLRSFLEILECWNLSYLQNACVRNSKSDVKRLLSEGWDAGQTELAHSFSTPLCCALGWPEGTKLLIEAGANGFSALSLAHTTRDIDSFTILLEHDCAMFSRFHPSFFDSIGDQFASCFAAAIANRRHRLRDLAADNLTQADQDNLGLHTEPILDIWALPVYEALMDRSIPVPPALFPGPQATVFHLAKDSVAMARALSSVGFSPSAVDIPLPDGRTVLLRECSLLGSVQFGDWRLISCLVQIGASASFPRPYAPSALFYMGKAWASMWNKEEEYYGATLATAASATGKLQRDGCSCFCSSSGCLPIHKVLKSTDPGYFLVGWSFRRAILTRWCKQCGYDGPEMEVFFEEACRIEMFERLGMKHSCCDLNDQRGILLCPTEGEVAEIQEEDRYYLEQLQLIMMAYSQRRSAFDGTLDEFWDEWWSEVSSILPDLWCNSQLGLFRCGQELDEIMWEELRQIDFSQKLGKVERGFAGHARNKDFTDIIRRALFRSAPDTISKEDVRMARDRVEERT</sequence>
<evidence type="ECO:0000313" key="2">
    <source>
        <dbReference type="Proteomes" id="UP000799772"/>
    </source>
</evidence>
<dbReference type="SUPFAM" id="SSF48403">
    <property type="entry name" value="Ankyrin repeat"/>
    <property type="match status" value="1"/>
</dbReference>
<keyword evidence="2" id="KW-1185">Reference proteome</keyword>
<comment type="caution">
    <text evidence="1">The sequence shown here is derived from an EMBL/GenBank/DDBJ whole genome shotgun (WGS) entry which is preliminary data.</text>
</comment>
<protein>
    <recommendedName>
        <fullName evidence="3">Fungal N-terminal domain-containing protein</fullName>
    </recommendedName>
</protein>
<dbReference type="Gene3D" id="1.25.40.20">
    <property type="entry name" value="Ankyrin repeat-containing domain"/>
    <property type="match status" value="1"/>
</dbReference>